<dbReference type="SUPFAM" id="SSF53756">
    <property type="entry name" value="UDP-Glycosyltransferase/glycogen phosphorylase"/>
    <property type="match status" value="1"/>
</dbReference>
<sequence length="381" mass="42070">MKPRIAFFLTVDWYFCQHYLDLACAARDAGYDVFVITKVEDQGERIRAAGLTLVPLSICRRGLNPGRELLTVHRLARLLRATRPDLLHNIAQKPVLYGSLAARLSGVRTVVNSLPGMGYLFTARHWRARLARQLVSIGYRRLLLRPGSCVTVQNPDDREQLRQVAGIESRLIPGSGVDLNRFRPTPTRPAPPVTIVLAARLLWDKGLGEFVAAARLLRDQGVTARFVLVGRPDPGNPGTVDVSQLQAWQASGLIEWWGYRNDMPAVFDQAHIACLPSYYREGLPKFLIEAAASGLPLVTTDGPGCREVVEPGRNGLLVPARDPEALASALAKLVADPALRARFGQRSRELAERRFASHHILASTLAIYRDLLQTGQCTAEP</sequence>
<name>A0ABV4BGU8_9GAMM</name>
<feature type="domain" description="Glycosyltransferase subfamily 4-like N-terminal" evidence="1">
    <location>
        <begin position="4"/>
        <end position="140"/>
    </location>
</feature>
<reference evidence="2 3" key="1">
    <citation type="submission" date="2024-05" db="EMBL/GenBank/DDBJ databases">
        <title>Genome Sequence and Characterization of the New Strain Purple Sulfur Bacterium of Genus Thioalkalicoccus.</title>
        <authorList>
            <person name="Bryantseva I.A."/>
            <person name="Kyndt J.A."/>
            <person name="Imhoff J.F."/>
        </authorList>
    </citation>
    <scope>NUCLEOTIDE SEQUENCE [LARGE SCALE GENOMIC DNA]</scope>
    <source>
        <strain evidence="2 3">Um2</strain>
    </source>
</reference>
<proteinExistence type="predicted"/>
<protein>
    <submittedName>
        <fullName evidence="2">Glycosyltransferase family 4 protein</fullName>
    </submittedName>
</protein>
<dbReference type="InterPro" id="IPR028098">
    <property type="entry name" value="Glyco_trans_4-like_N"/>
</dbReference>
<keyword evidence="3" id="KW-1185">Reference proteome</keyword>
<dbReference type="RefSeq" id="WP_369667085.1">
    <property type="nucleotide sequence ID" value="NZ_JBDKXB010000011.1"/>
</dbReference>
<dbReference type="EMBL" id="JBDKXB010000011">
    <property type="protein sequence ID" value="MEY6432698.1"/>
    <property type="molecule type" value="Genomic_DNA"/>
</dbReference>
<dbReference type="CDD" id="cd03808">
    <property type="entry name" value="GT4_CapM-like"/>
    <property type="match status" value="1"/>
</dbReference>
<dbReference type="PANTHER" id="PTHR12526:SF638">
    <property type="entry name" value="SPORE COAT PROTEIN SA"/>
    <property type="match status" value="1"/>
</dbReference>
<evidence type="ECO:0000259" key="1">
    <source>
        <dbReference type="Pfam" id="PF13477"/>
    </source>
</evidence>
<dbReference type="Gene3D" id="3.40.50.2000">
    <property type="entry name" value="Glycogen Phosphorylase B"/>
    <property type="match status" value="2"/>
</dbReference>
<organism evidence="2 3">
    <name type="scientific">Thioalkalicoccus limnaeus</name>
    <dbReference type="NCBI Taxonomy" id="120681"/>
    <lineage>
        <taxon>Bacteria</taxon>
        <taxon>Pseudomonadati</taxon>
        <taxon>Pseudomonadota</taxon>
        <taxon>Gammaproteobacteria</taxon>
        <taxon>Chromatiales</taxon>
        <taxon>Chromatiaceae</taxon>
        <taxon>Thioalkalicoccus</taxon>
    </lineage>
</organism>
<dbReference type="Pfam" id="PF13692">
    <property type="entry name" value="Glyco_trans_1_4"/>
    <property type="match status" value="1"/>
</dbReference>
<accession>A0ABV4BGU8</accession>
<dbReference type="PANTHER" id="PTHR12526">
    <property type="entry name" value="GLYCOSYLTRANSFERASE"/>
    <property type="match status" value="1"/>
</dbReference>
<dbReference type="Pfam" id="PF13477">
    <property type="entry name" value="Glyco_trans_4_2"/>
    <property type="match status" value="1"/>
</dbReference>
<comment type="caution">
    <text evidence="2">The sequence shown here is derived from an EMBL/GenBank/DDBJ whole genome shotgun (WGS) entry which is preliminary data.</text>
</comment>
<dbReference type="Proteomes" id="UP001564408">
    <property type="component" value="Unassembled WGS sequence"/>
</dbReference>
<evidence type="ECO:0000313" key="3">
    <source>
        <dbReference type="Proteomes" id="UP001564408"/>
    </source>
</evidence>
<gene>
    <name evidence="2" type="ORF">ABC977_09805</name>
</gene>
<evidence type="ECO:0000313" key="2">
    <source>
        <dbReference type="EMBL" id="MEY6432698.1"/>
    </source>
</evidence>